<keyword evidence="1" id="KW-1133">Transmembrane helix</keyword>
<evidence type="ECO:0000313" key="4">
    <source>
        <dbReference type="Proteomes" id="UP000077271"/>
    </source>
</evidence>
<dbReference type="AlphaFoldDB" id="A0A177KJT2"/>
<dbReference type="OrthoDB" id="1645614at2"/>
<feature type="transmembrane region" description="Helical" evidence="1">
    <location>
        <begin position="279"/>
        <end position="303"/>
    </location>
</feature>
<gene>
    <name evidence="3" type="ORF">AWH48_10325</name>
</gene>
<organism evidence="3 4">
    <name type="scientific">Domibacillus aminovorans</name>
    <dbReference type="NCBI Taxonomy" id="29332"/>
    <lineage>
        <taxon>Bacteria</taxon>
        <taxon>Bacillati</taxon>
        <taxon>Bacillota</taxon>
        <taxon>Bacilli</taxon>
        <taxon>Bacillales</taxon>
        <taxon>Bacillaceae</taxon>
        <taxon>Domibacillus</taxon>
    </lineage>
</organism>
<dbReference type="Pfam" id="PF07670">
    <property type="entry name" value="Gate"/>
    <property type="match status" value="1"/>
</dbReference>
<comment type="caution">
    <text evidence="3">The sequence shown here is derived from an EMBL/GenBank/DDBJ whole genome shotgun (WGS) entry which is preliminary data.</text>
</comment>
<keyword evidence="1" id="KW-0812">Transmembrane</keyword>
<feature type="transmembrane region" description="Helical" evidence="1">
    <location>
        <begin position="310"/>
        <end position="331"/>
    </location>
</feature>
<feature type="transmembrane region" description="Helical" evidence="1">
    <location>
        <begin position="77"/>
        <end position="97"/>
    </location>
</feature>
<evidence type="ECO:0000313" key="3">
    <source>
        <dbReference type="EMBL" id="OAH53670.1"/>
    </source>
</evidence>
<accession>A0A177KJT2</accession>
<proteinExistence type="predicted"/>
<feature type="transmembrane region" description="Helical" evidence="1">
    <location>
        <begin position="48"/>
        <end position="70"/>
    </location>
</feature>
<dbReference type="RefSeq" id="WP_018392249.1">
    <property type="nucleotide sequence ID" value="NZ_LQWZ01000035.1"/>
</dbReference>
<dbReference type="NCBIfam" id="TIGR02871">
    <property type="entry name" value="spore_ylbJ"/>
    <property type="match status" value="1"/>
</dbReference>
<dbReference type="EMBL" id="LQWZ01000035">
    <property type="protein sequence ID" value="OAH53670.1"/>
    <property type="molecule type" value="Genomic_DNA"/>
</dbReference>
<protein>
    <submittedName>
        <fullName evidence="3">Sporulation integral membrane protein YlbJ</fullName>
    </submittedName>
</protein>
<feature type="transmembrane region" description="Helical" evidence="1">
    <location>
        <begin position="351"/>
        <end position="368"/>
    </location>
</feature>
<feature type="transmembrane region" description="Helical" evidence="1">
    <location>
        <begin position="201"/>
        <end position="226"/>
    </location>
</feature>
<evidence type="ECO:0000259" key="2">
    <source>
        <dbReference type="Pfam" id="PF07670"/>
    </source>
</evidence>
<evidence type="ECO:0000256" key="1">
    <source>
        <dbReference type="SAM" id="Phobius"/>
    </source>
</evidence>
<sequence length="378" mass="40978">MNDIPWKTVIAAVFMTVLTAALLFFPETGVYAARQGMDMWWKTVFPSLLPFFILTEMLLGLGVVAFFGALSENIMRVLFRLPGPAGVAWILSLASGFPTGARLAARLRNDNVITQIEAERLVAFAHSSNPLFILGAVASGFLHDPDVGFLLAAAHYSGAFFVGITMRFYGGQTPVSRSVSTRAIQAFVMARKQDGRPFGTLIADAVISSVQTLMLVGGFIIFFSVITELLKINGVFPAFSFLLSKAGLNTDMAAPLLSGLIELTAGTKQAAEMNGELTVLLMVISFILAFSGFSVHAQVAAILSKTDIRYAPFLAARVLHSIYAVLITFLLTSVKLADSPVSVSMIPPENGISMTVLWMTIASILFFIQYKNSRRKRN</sequence>
<feature type="domain" description="Nucleoside transporter/FeoB GTPase Gate" evidence="2">
    <location>
        <begin position="42"/>
        <end position="133"/>
    </location>
</feature>
<dbReference type="InterPro" id="IPR011642">
    <property type="entry name" value="Gate_dom"/>
</dbReference>
<dbReference type="InterPro" id="IPR014226">
    <property type="entry name" value="Spore_IM_YlbJ"/>
</dbReference>
<dbReference type="Proteomes" id="UP000077271">
    <property type="component" value="Unassembled WGS sequence"/>
</dbReference>
<keyword evidence="1" id="KW-0472">Membrane</keyword>
<reference evidence="3 4" key="1">
    <citation type="submission" date="2016-01" db="EMBL/GenBank/DDBJ databases">
        <title>Investigation of taxonomic status of Bacillus aminovorans.</title>
        <authorList>
            <person name="Verma A."/>
            <person name="Pal Y."/>
            <person name="Krishnamurthi S."/>
        </authorList>
    </citation>
    <scope>NUCLEOTIDE SEQUENCE [LARGE SCALE GENOMIC DNA]</scope>
    <source>
        <strain evidence="3 4">DSM 4337</strain>
    </source>
</reference>
<name>A0A177KJT2_9BACI</name>
<feature type="transmembrane region" description="Helical" evidence="1">
    <location>
        <begin position="147"/>
        <end position="169"/>
    </location>
</feature>